<feature type="region of interest" description="Disordered" evidence="1">
    <location>
        <begin position="22"/>
        <end position="42"/>
    </location>
</feature>
<gene>
    <name evidence="3" type="ORF">B0A55_11802</name>
</gene>
<evidence type="ECO:0000259" key="2">
    <source>
        <dbReference type="Pfam" id="PF18276"/>
    </source>
</evidence>
<protein>
    <recommendedName>
        <fullName evidence="2">Tc toxin complex TcA C-terminal TcB-binding domain-containing protein</fullName>
    </recommendedName>
</protein>
<comment type="caution">
    <text evidence="3">The sequence shown here is derived from an EMBL/GenBank/DDBJ whole genome shotgun (WGS) entry which is preliminary data.</text>
</comment>
<feature type="compositionally biased region" description="Gly residues" evidence="1">
    <location>
        <begin position="26"/>
        <end position="36"/>
    </location>
</feature>
<evidence type="ECO:0000256" key="1">
    <source>
        <dbReference type="SAM" id="MobiDB-lite"/>
    </source>
</evidence>
<reference evidence="3 4" key="1">
    <citation type="submission" date="2017-03" db="EMBL/GenBank/DDBJ databases">
        <title>Genomes of endolithic fungi from Antarctica.</title>
        <authorList>
            <person name="Coleine C."/>
            <person name="Masonjones S."/>
            <person name="Stajich J.E."/>
        </authorList>
    </citation>
    <scope>NUCLEOTIDE SEQUENCE [LARGE SCALE GENOMIC DNA]</scope>
    <source>
        <strain evidence="3 4">CCFEE 5184</strain>
    </source>
</reference>
<proteinExistence type="predicted"/>
<sequence>MSVVAKLQPPLGEKDVGGKILDAGSGINGQDGGHAGGNPSKIAVDAPHNIHALADFRGAFGLRIIPGEPAQLHSLQAIEVPTSPIEASRTSDRSARQVVSIQDADDKSFATPSATNDLPFGPTATLTDGAQAKFYHPHIHGLVSAASGQGDLSDVFAMLNGPAMVADSGDIFESSPGRADEQSQLYSIYNWELGLHCPMILADRLFKAQQYDQALRICQYVFNPMSLGPASDVGRFWTFAPFQDLMHHQISLETAMQDSQSVEDWRNNALQPHLIGPYGDSLFQQNSLESVQMAVQYYILASHIYGSRGQRIPRRNNITPASYNTLAGRFDAFGNVIVQLEEAFPFSNQTTLPVGQIAKSQNVFTARIFGFAATEYFAVPDNADLRSLAVTIDDRLFKIRNSQDLNGVTRILPLYDPPIDPALLVQAAAQGLSLSSVVASLNSTLADCRFPRLLRKAFELVSEVRGIGQNLLSIRERGDSEALAIVQNQNEIALNNITMAHKKLAVDEASAALAQLQYNRIAAVSRLTFYLQQIGGDLSGIPSLDAEFQQLQAQIDAPVSEGGLALSPMEQEVLSKAALANDTSVGVAAQELIAGVLSALPNVEMSAQPLGVGAITKWGSENLAAVATTEARALRVMVDQFSYQSSNAIQKSQYQRAVQDRILQANTAGYEASNIDKQIIVARIHLALANKEIEMQQHQIDSAQAVSDFLRSKYTNADLYSWLMGKTHTIYYALYNQALTLAMKAQKAFELERPDRRPNAYIQPGYWDPSRDGVLAGEALYLALKQLEAAALDDKGYTYEITKSVSLRQLDAGELLRLRELGTCNIDIPKAFFDIDFPGHYMRRIRSVNVTLPCLVGPYTTINATLTLLSSKLRVKAAQGSDDYAEQTDSGGLDSRFVNGNTPVTSIAVCNGQNDAGAFQLDFGEEALRFLPFEGSGVISKWRLELPPYRDLRQFAHDTITDVILQIRYTSIDGGATHRQMAQQSAMGFVNQSQKGSMPNNASGGLRALFDLKNDYASAWSRLVKTGIVPDAQAHPVAGTAPTPPDSVLDLPNLSSRLPYFVQPRTPEQIFATDGSLRRAPPRASASLDDITSSSSSPTYAYQFHCALSQPMSVSSWKLKLGKDILSMSRCYMVIGYVLGPAATAAPK</sequence>
<keyword evidence="4" id="KW-1185">Reference proteome</keyword>
<dbReference type="STRING" id="329884.A0A4U0WJT9"/>
<name>A0A4U0WJT9_9PEZI</name>
<evidence type="ECO:0000313" key="3">
    <source>
        <dbReference type="EMBL" id="TKA62643.1"/>
    </source>
</evidence>
<dbReference type="Proteomes" id="UP000309340">
    <property type="component" value="Unassembled WGS sequence"/>
</dbReference>
<feature type="region of interest" description="Disordered" evidence="1">
    <location>
        <begin position="83"/>
        <end position="122"/>
    </location>
</feature>
<organism evidence="3 4">
    <name type="scientific">Friedmanniomyces simplex</name>
    <dbReference type="NCBI Taxonomy" id="329884"/>
    <lineage>
        <taxon>Eukaryota</taxon>
        <taxon>Fungi</taxon>
        <taxon>Dikarya</taxon>
        <taxon>Ascomycota</taxon>
        <taxon>Pezizomycotina</taxon>
        <taxon>Dothideomycetes</taxon>
        <taxon>Dothideomycetidae</taxon>
        <taxon>Mycosphaerellales</taxon>
        <taxon>Teratosphaeriaceae</taxon>
        <taxon>Friedmanniomyces</taxon>
    </lineage>
</organism>
<dbReference type="Pfam" id="PF18276">
    <property type="entry name" value="TcA_TcB_BD"/>
    <property type="match status" value="1"/>
</dbReference>
<dbReference type="InterPro" id="IPR040840">
    <property type="entry name" value="TcA_TcB_BD"/>
</dbReference>
<accession>A0A4U0WJT9</accession>
<feature type="domain" description="Tc toxin complex TcA C-terminal TcB-binding" evidence="2">
    <location>
        <begin position="677"/>
        <end position="971"/>
    </location>
</feature>
<dbReference type="EMBL" id="NAJQ01001048">
    <property type="protein sequence ID" value="TKA62643.1"/>
    <property type="molecule type" value="Genomic_DNA"/>
</dbReference>
<dbReference type="AlphaFoldDB" id="A0A4U0WJT9"/>
<dbReference type="OrthoDB" id="4940706at2759"/>
<evidence type="ECO:0000313" key="4">
    <source>
        <dbReference type="Proteomes" id="UP000309340"/>
    </source>
</evidence>